<dbReference type="WBParaSite" id="PSAMB.scaffold8825size5732.g31815.t1">
    <property type="protein sequence ID" value="PSAMB.scaffold8825size5732.g31815.t1"/>
    <property type="gene ID" value="PSAMB.scaffold8825size5732.g31815"/>
</dbReference>
<protein>
    <submittedName>
        <fullName evidence="4 5">Uncharacterized protein</fullName>
    </submittedName>
</protein>
<reference evidence="4 5" key="1">
    <citation type="submission" date="2022-11" db="UniProtKB">
        <authorList>
            <consortium name="WormBaseParasite"/>
        </authorList>
    </citation>
    <scope>IDENTIFICATION</scope>
</reference>
<dbReference type="AlphaFoldDB" id="A0A914XL91"/>
<sequence>MADIQKEMAVGGKLKLKKGGGVTKKKSKQGSKPSVDAVSSKGASAGKRKSEDDGTTVVSETTVVVETEWKAPIKTRAELAFERRQLELQADRVFKKAQMSHREKVEKFNAQMNDMTEFNDIPKVSWTK</sequence>
<dbReference type="Proteomes" id="UP000887566">
    <property type="component" value="Unplaced"/>
</dbReference>
<dbReference type="InterPro" id="IPR013865">
    <property type="entry name" value="FAM32A"/>
</dbReference>
<evidence type="ECO:0000256" key="1">
    <source>
        <dbReference type="ARBA" id="ARBA00008948"/>
    </source>
</evidence>
<comment type="similarity">
    <text evidence="1">Belongs to the FAM32 family.</text>
</comment>
<evidence type="ECO:0000313" key="5">
    <source>
        <dbReference type="WBParaSite" id="PSAMB.scaffold8942size5570.g31948.t1"/>
    </source>
</evidence>
<evidence type="ECO:0000256" key="2">
    <source>
        <dbReference type="SAM" id="MobiDB-lite"/>
    </source>
</evidence>
<feature type="compositionally biased region" description="Basic residues" evidence="2">
    <location>
        <begin position="14"/>
        <end position="29"/>
    </location>
</feature>
<keyword evidence="3" id="KW-1185">Reference proteome</keyword>
<dbReference type="PANTHER" id="PTHR13282:SF6">
    <property type="entry name" value="PROTEIN FAM32A"/>
    <property type="match status" value="1"/>
</dbReference>
<dbReference type="PANTHER" id="PTHR13282">
    <property type="entry name" value="PROTEIN FAM32A"/>
    <property type="match status" value="1"/>
</dbReference>
<organism evidence="3 4">
    <name type="scientific">Plectus sambesii</name>
    <dbReference type="NCBI Taxonomy" id="2011161"/>
    <lineage>
        <taxon>Eukaryota</taxon>
        <taxon>Metazoa</taxon>
        <taxon>Ecdysozoa</taxon>
        <taxon>Nematoda</taxon>
        <taxon>Chromadorea</taxon>
        <taxon>Plectida</taxon>
        <taxon>Plectina</taxon>
        <taxon>Plectoidea</taxon>
        <taxon>Plectidae</taxon>
        <taxon>Plectus</taxon>
    </lineage>
</organism>
<evidence type="ECO:0000313" key="3">
    <source>
        <dbReference type="Proteomes" id="UP000887566"/>
    </source>
</evidence>
<evidence type="ECO:0000313" key="4">
    <source>
        <dbReference type="WBParaSite" id="PSAMB.scaffold8825size5732.g31815.t1"/>
    </source>
</evidence>
<accession>A0A914XL91</accession>
<name>A0A914XL91_9BILA</name>
<feature type="region of interest" description="Disordered" evidence="2">
    <location>
        <begin position="1"/>
        <end position="58"/>
    </location>
</feature>
<dbReference type="GO" id="GO:0005730">
    <property type="term" value="C:nucleolus"/>
    <property type="evidence" value="ECO:0007669"/>
    <property type="project" value="TreeGrafter"/>
</dbReference>
<dbReference type="WBParaSite" id="PSAMB.scaffold8942size5570.g31948.t1">
    <property type="protein sequence ID" value="PSAMB.scaffold8942size5570.g31948.t1"/>
    <property type="gene ID" value="PSAMB.scaffold8942size5570.g31948"/>
</dbReference>
<dbReference type="Pfam" id="PF08555">
    <property type="entry name" value="FAM32A"/>
    <property type="match status" value="1"/>
</dbReference>
<proteinExistence type="inferred from homology"/>
<feature type="compositionally biased region" description="Low complexity" evidence="2">
    <location>
        <begin position="30"/>
        <end position="45"/>
    </location>
</feature>